<dbReference type="AlphaFoldDB" id="A0A845QBY4"/>
<keyword evidence="1" id="KW-0732">Signal</keyword>
<dbReference type="GeneID" id="300654604"/>
<evidence type="ECO:0000256" key="1">
    <source>
        <dbReference type="SAM" id="SignalP"/>
    </source>
</evidence>
<evidence type="ECO:0000313" key="2">
    <source>
        <dbReference type="EMBL" id="NBG95899.1"/>
    </source>
</evidence>
<evidence type="ECO:0000313" key="3">
    <source>
        <dbReference type="Proteomes" id="UP000470384"/>
    </source>
</evidence>
<dbReference type="Gene3D" id="2.60.120.1140">
    <property type="entry name" value="Protein of unknown function DUF192"/>
    <property type="match status" value="1"/>
</dbReference>
<comment type="caution">
    <text evidence="2">The sequence shown here is derived from an EMBL/GenBank/DDBJ whole genome shotgun (WGS) entry which is preliminary data.</text>
</comment>
<feature type="chain" id="PRO_5032498573" evidence="1">
    <location>
        <begin position="23"/>
        <end position="168"/>
    </location>
</feature>
<feature type="signal peptide" evidence="1">
    <location>
        <begin position="1"/>
        <end position="22"/>
    </location>
</feature>
<accession>A0A845QBY4</accession>
<reference evidence="2 3" key="1">
    <citation type="journal article" date="2016" name="Int. J. Syst. Evol. Microbiol.">
        <title>Pyruvatibacter mobilis gen. nov., sp. nov., a marine bacterium from the culture broth of Picochlorum sp. 122.</title>
        <authorList>
            <person name="Wang G."/>
            <person name="Tang M."/>
            <person name="Wu H."/>
            <person name="Dai S."/>
            <person name="Li T."/>
            <person name="Chen C."/>
            <person name="He H."/>
            <person name="Fan J."/>
            <person name="Xiang W."/>
            <person name="Li X."/>
        </authorList>
    </citation>
    <scope>NUCLEOTIDE SEQUENCE [LARGE SCALE GENOMIC DNA]</scope>
    <source>
        <strain evidence="2 3">GYP-11</strain>
    </source>
</reference>
<sequence length="168" mass="17788">MRYLRRAIAAAFILVAVPFVTACADSEGGGTPDGGAASSLVIETRAGPQTFIVELADTDETRRTGLMFRTDLAADAGMLFDFGDSRIVTMWMRNTPLSLDMIFITEAGRIAHIAENTVPGSEALISSRYPVASVLEVNAGVVSARGIAVGDRVVHPIFAEDDQSANSP</sequence>
<organism evidence="2 3">
    <name type="scientific">Pyruvatibacter mobilis</name>
    <dbReference type="NCBI Taxonomy" id="1712261"/>
    <lineage>
        <taxon>Bacteria</taxon>
        <taxon>Pseudomonadati</taxon>
        <taxon>Pseudomonadota</taxon>
        <taxon>Alphaproteobacteria</taxon>
        <taxon>Hyphomicrobiales</taxon>
        <taxon>Parvibaculaceae</taxon>
        <taxon>Pyruvatibacter</taxon>
    </lineage>
</organism>
<dbReference type="EMBL" id="WXYQ01000006">
    <property type="protein sequence ID" value="NBG95899.1"/>
    <property type="molecule type" value="Genomic_DNA"/>
</dbReference>
<dbReference type="OrthoDB" id="9808290at2"/>
<gene>
    <name evidence="2" type="ORF">GTQ45_09150</name>
</gene>
<proteinExistence type="predicted"/>
<dbReference type="Pfam" id="PF02643">
    <property type="entry name" value="DUF192"/>
    <property type="match status" value="1"/>
</dbReference>
<keyword evidence="3" id="KW-1185">Reference proteome</keyword>
<dbReference type="Proteomes" id="UP000470384">
    <property type="component" value="Unassembled WGS sequence"/>
</dbReference>
<dbReference type="RefSeq" id="WP_160587768.1">
    <property type="nucleotide sequence ID" value="NZ_BMHN01000001.1"/>
</dbReference>
<dbReference type="InterPro" id="IPR038695">
    <property type="entry name" value="Saro_0823-like_sf"/>
</dbReference>
<dbReference type="PANTHER" id="PTHR37953">
    <property type="entry name" value="UPF0127 PROTEIN MJ1496"/>
    <property type="match status" value="1"/>
</dbReference>
<name>A0A845QBY4_9HYPH</name>
<protein>
    <submittedName>
        <fullName evidence="2">DUF192 domain-containing protein</fullName>
    </submittedName>
</protein>
<dbReference type="PROSITE" id="PS51257">
    <property type="entry name" value="PROKAR_LIPOPROTEIN"/>
    <property type="match status" value="1"/>
</dbReference>
<dbReference type="PANTHER" id="PTHR37953:SF1">
    <property type="entry name" value="UPF0127 PROTEIN MJ1496"/>
    <property type="match status" value="1"/>
</dbReference>
<dbReference type="InterPro" id="IPR003795">
    <property type="entry name" value="DUF192"/>
</dbReference>